<evidence type="ECO:0000259" key="5">
    <source>
        <dbReference type="SMART" id="SM00244"/>
    </source>
</evidence>
<keyword evidence="4" id="KW-0812">Transmembrane</keyword>
<reference evidence="6 7" key="2">
    <citation type="submission" date="2018-11" db="EMBL/GenBank/DDBJ databases">
        <authorList>
            <consortium name="Pathogen Informatics"/>
        </authorList>
    </citation>
    <scope>NUCLEOTIDE SEQUENCE [LARGE SCALE GENOMIC DNA]</scope>
</reference>
<feature type="transmembrane region" description="Helical" evidence="4">
    <location>
        <begin position="40"/>
        <end position="65"/>
    </location>
</feature>
<dbReference type="PANTHER" id="PTHR10264">
    <property type="entry name" value="BAND 7 PROTEIN-RELATED"/>
    <property type="match status" value="1"/>
</dbReference>
<keyword evidence="7" id="KW-1185">Reference proteome</keyword>
<evidence type="ECO:0000313" key="7">
    <source>
        <dbReference type="Proteomes" id="UP000270296"/>
    </source>
</evidence>
<gene>
    <name evidence="6" type="ORF">SBAD_LOCUS8170</name>
</gene>
<dbReference type="FunFam" id="3.30.479.30:FF:000002">
    <property type="entry name" value="band 7 protein AGAP004871"/>
    <property type="match status" value="1"/>
</dbReference>
<dbReference type="Gene3D" id="6.10.250.2090">
    <property type="match status" value="1"/>
</dbReference>
<dbReference type="Proteomes" id="UP000270296">
    <property type="component" value="Unassembled WGS sequence"/>
</dbReference>
<evidence type="ECO:0000256" key="3">
    <source>
        <dbReference type="ARBA" id="ARBA00023136"/>
    </source>
</evidence>
<dbReference type="EMBL" id="UZAM01011328">
    <property type="protein sequence ID" value="VDP15631.1"/>
    <property type="molecule type" value="Genomic_DNA"/>
</dbReference>
<name>A0A183IX23_9BILA</name>
<dbReference type="SMART" id="SM00244">
    <property type="entry name" value="PHB"/>
    <property type="match status" value="1"/>
</dbReference>
<dbReference type="Gene3D" id="3.30.479.30">
    <property type="entry name" value="Band 7 domain"/>
    <property type="match status" value="1"/>
</dbReference>
<dbReference type="InterPro" id="IPR001107">
    <property type="entry name" value="Band_7"/>
</dbReference>
<evidence type="ECO:0000256" key="1">
    <source>
        <dbReference type="ARBA" id="ARBA00004370"/>
    </source>
</evidence>
<dbReference type="InterPro" id="IPR001972">
    <property type="entry name" value="Stomatin_HflK_fam"/>
</dbReference>
<comment type="subcellular location">
    <subcellularLocation>
        <location evidence="1">Membrane</location>
    </subcellularLocation>
</comment>
<dbReference type="PRINTS" id="PR00721">
    <property type="entry name" value="STOMATIN"/>
</dbReference>
<dbReference type="PROSITE" id="PS01270">
    <property type="entry name" value="BAND_7"/>
    <property type="match status" value="1"/>
</dbReference>
<dbReference type="InterPro" id="IPR036013">
    <property type="entry name" value="Band_7/SPFH_dom_sf"/>
</dbReference>
<keyword evidence="3 4" id="KW-0472">Membrane</keyword>
<evidence type="ECO:0000256" key="4">
    <source>
        <dbReference type="SAM" id="Phobius"/>
    </source>
</evidence>
<feature type="domain" description="Band 7" evidence="5">
    <location>
        <begin position="60"/>
        <end position="219"/>
    </location>
</feature>
<evidence type="ECO:0000313" key="6">
    <source>
        <dbReference type="EMBL" id="VDP15631.1"/>
    </source>
</evidence>
<organism evidence="8">
    <name type="scientific">Soboliphyme baturini</name>
    <dbReference type="NCBI Taxonomy" id="241478"/>
    <lineage>
        <taxon>Eukaryota</taxon>
        <taxon>Metazoa</taxon>
        <taxon>Ecdysozoa</taxon>
        <taxon>Nematoda</taxon>
        <taxon>Enoplea</taxon>
        <taxon>Dorylaimia</taxon>
        <taxon>Dioctophymatida</taxon>
        <taxon>Dioctophymatoidea</taxon>
        <taxon>Soboliphymatidae</taxon>
        <taxon>Soboliphyme</taxon>
    </lineage>
</organism>
<sequence length="290" mass="32510">MLSDKEQKKWAVRRLRSDSWLWRNVVASSEDESITGCMAWILWATSWLIVLITLPFSLFFCVKVIREYERAVVMRLGRLTAGGARGPGLVFLLPCIDTYQKIDLRVISFDVPPQEILSSDSVTVTVEAVVCFHIFSPVISVTNVNDAFHSTKLLAQTTLRNILGMKTLSEMLAERNQIADLIEQVLDEGTEPWGVKVDRVEVKDIHLPPGLTRVMAAEAEADRKAKAKFIAAEGEKQCSQFLIRAASILDQNSVALQLRYLQTLAKISAEKNSTIVVPIPMELLQYFSAE</sequence>
<dbReference type="OrthoDB" id="2105077at2759"/>
<comment type="similarity">
    <text evidence="2">Belongs to the band 7/mec-2 family.</text>
</comment>
<dbReference type="PANTHER" id="PTHR10264:SF127">
    <property type="entry name" value="PODOCIN"/>
    <property type="match status" value="1"/>
</dbReference>
<evidence type="ECO:0000313" key="8">
    <source>
        <dbReference type="WBParaSite" id="SBAD_0000847101-mRNA-1"/>
    </source>
</evidence>
<dbReference type="InterPro" id="IPR018080">
    <property type="entry name" value="Band_7/stomatin-like_CS"/>
</dbReference>
<protein>
    <submittedName>
        <fullName evidence="8">PHB domain-containing protein</fullName>
    </submittedName>
</protein>
<proteinExistence type="inferred from homology"/>
<dbReference type="Pfam" id="PF01145">
    <property type="entry name" value="Band_7"/>
    <property type="match status" value="1"/>
</dbReference>
<keyword evidence="4" id="KW-1133">Transmembrane helix</keyword>
<dbReference type="WBParaSite" id="SBAD_0000847101-mRNA-1">
    <property type="protein sequence ID" value="SBAD_0000847101-mRNA-1"/>
    <property type="gene ID" value="SBAD_0000847101"/>
</dbReference>
<dbReference type="AlphaFoldDB" id="A0A183IX23"/>
<evidence type="ECO:0000256" key="2">
    <source>
        <dbReference type="ARBA" id="ARBA00008164"/>
    </source>
</evidence>
<dbReference type="SUPFAM" id="SSF117892">
    <property type="entry name" value="Band 7/SPFH domain"/>
    <property type="match status" value="1"/>
</dbReference>
<reference evidence="8" key="1">
    <citation type="submission" date="2016-06" db="UniProtKB">
        <authorList>
            <consortium name="WormBaseParasite"/>
        </authorList>
    </citation>
    <scope>IDENTIFICATION</scope>
</reference>
<dbReference type="InterPro" id="IPR043202">
    <property type="entry name" value="Band-7_stomatin-like"/>
</dbReference>
<dbReference type="GO" id="GO:0005886">
    <property type="term" value="C:plasma membrane"/>
    <property type="evidence" value="ECO:0007669"/>
    <property type="project" value="InterPro"/>
</dbReference>
<accession>A0A183IX23</accession>